<dbReference type="InterPro" id="IPR050857">
    <property type="entry name" value="D-2-hydroxyacid_DH"/>
</dbReference>
<dbReference type="InterPro" id="IPR029753">
    <property type="entry name" value="D-isomer_DH_CS"/>
</dbReference>
<evidence type="ECO:0000256" key="5">
    <source>
        <dbReference type="RuleBase" id="RU003719"/>
    </source>
</evidence>
<feature type="domain" description="D-isomer specific 2-hydroxyacid dehydrogenase NAD-binding" evidence="7">
    <location>
        <begin position="106"/>
        <end position="281"/>
    </location>
</feature>
<gene>
    <name evidence="8" type="primary">serA_1</name>
    <name evidence="8" type="ORF">CLLU_00320</name>
</gene>
<evidence type="ECO:0000256" key="3">
    <source>
        <dbReference type="ARBA" id="ARBA00023002"/>
    </source>
</evidence>
<dbReference type="OrthoDB" id="9805416at2"/>
<dbReference type="Gene3D" id="3.40.50.720">
    <property type="entry name" value="NAD(P)-binding Rossmann-like Domain"/>
    <property type="match status" value="2"/>
</dbReference>
<evidence type="ECO:0000256" key="2">
    <source>
        <dbReference type="ARBA" id="ARBA00022605"/>
    </source>
</evidence>
<evidence type="ECO:0000313" key="9">
    <source>
        <dbReference type="Proteomes" id="UP000237798"/>
    </source>
</evidence>
<protein>
    <submittedName>
        <fullName evidence="8">D-3-phosphoglycerate dehydrogenase</fullName>
        <ecNumber evidence="8">1.1.1.95</ecNumber>
    </submittedName>
</protein>
<keyword evidence="9" id="KW-1185">Reference proteome</keyword>
<dbReference type="RefSeq" id="WP_106007566.1">
    <property type="nucleotide sequence ID" value="NZ_JALCPJ010000031.1"/>
</dbReference>
<organism evidence="8 9">
    <name type="scientific">Clostridium luticellarii</name>
    <dbReference type="NCBI Taxonomy" id="1691940"/>
    <lineage>
        <taxon>Bacteria</taxon>
        <taxon>Bacillati</taxon>
        <taxon>Bacillota</taxon>
        <taxon>Clostridia</taxon>
        <taxon>Eubacteriales</taxon>
        <taxon>Clostridiaceae</taxon>
        <taxon>Clostridium</taxon>
    </lineage>
</organism>
<accession>A0A2T0BSJ8</accession>
<comment type="similarity">
    <text evidence="1 5">Belongs to the D-isomer specific 2-hydroxyacid dehydrogenase family.</text>
</comment>
<dbReference type="CDD" id="cd12173">
    <property type="entry name" value="PGDH_4"/>
    <property type="match status" value="1"/>
</dbReference>
<dbReference type="Pfam" id="PF02826">
    <property type="entry name" value="2-Hacid_dh_C"/>
    <property type="match status" value="1"/>
</dbReference>
<keyword evidence="3 5" id="KW-0560">Oxidoreductase</keyword>
<sequence>MGCKVLITEDIDDEGKEYLRKYGYGIKMASDIDEKTLVKEVRDCDAILVRMASITENIINSAPKLKVISRFGVGFDNVDLKAAKKRGIQVTYGPESNKDSVAEYTMGLIVALAKRFFLYDRELKNGNFGIRNFLGSDVREKVLGIVGMGRIGNVVASMAYRGFKMKVIGFKRHIESGKMEGVQLTDNLDYLLSNSDFVSLSVPLNESTRHMIGRREISLMKPGAFLVNTARGEIVDESALVDALINGKIAGAAVDVFAGEIPSKDNPLLKLDNVIVTPHTAAHTREAIKRMSLHSAIGVHEVLSGREPSWPVPVEDN</sequence>
<proteinExistence type="inferred from homology"/>
<dbReference type="FunFam" id="3.40.50.720:FF:000203">
    <property type="entry name" value="D-3-phosphoglycerate dehydrogenase (SerA)"/>
    <property type="match status" value="1"/>
</dbReference>
<dbReference type="InterPro" id="IPR036291">
    <property type="entry name" value="NAD(P)-bd_dom_sf"/>
</dbReference>
<dbReference type="GO" id="GO:0051287">
    <property type="term" value="F:NAD binding"/>
    <property type="evidence" value="ECO:0007669"/>
    <property type="project" value="InterPro"/>
</dbReference>
<dbReference type="SUPFAM" id="SSF52283">
    <property type="entry name" value="Formate/glycerate dehydrogenase catalytic domain-like"/>
    <property type="match status" value="1"/>
</dbReference>
<dbReference type="InterPro" id="IPR006140">
    <property type="entry name" value="D-isomer_DH_NAD-bd"/>
</dbReference>
<dbReference type="Proteomes" id="UP000237798">
    <property type="component" value="Unassembled WGS sequence"/>
</dbReference>
<evidence type="ECO:0000256" key="4">
    <source>
        <dbReference type="ARBA" id="ARBA00023027"/>
    </source>
</evidence>
<evidence type="ECO:0000313" key="8">
    <source>
        <dbReference type="EMBL" id="PRR86866.1"/>
    </source>
</evidence>
<dbReference type="PANTHER" id="PTHR42789:SF1">
    <property type="entry name" value="D-ISOMER SPECIFIC 2-HYDROXYACID DEHYDROGENASE FAMILY PROTEIN (AFU_ORTHOLOGUE AFUA_6G10090)"/>
    <property type="match status" value="1"/>
</dbReference>
<dbReference type="PROSITE" id="PS00671">
    <property type="entry name" value="D_2_HYDROXYACID_DH_3"/>
    <property type="match status" value="1"/>
</dbReference>
<dbReference type="GO" id="GO:0004617">
    <property type="term" value="F:phosphoglycerate dehydrogenase activity"/>
    <property type="evidence" value="ECO:0007669"/>
    <property type="project" value="UniProtKB-EC"/>
</dbReference>
<evidence type="ECO:0000259" key="7">
    <source>
        <dbReference type="Pfam" id="PF02826"/>
    </source>
</evidence>
<dbReference type="InterPro" id="IPR029752">
    <property type="entry name" value="D-isomer_DH_CS1"/>
</dbReference>
<name>A0A2T0BSJ8_9CLOT</name>
<dbReference type="SUPFAM" id="SSF51735">
    <property type="entry name" value="NAD(P)-binding Rossmann-fold domains"/>
    <property type="match status" value="1"/>
</dbReference>
<dbReference type="Pfam" id="PF00389">
    <property type="entry name" value="2-Hacid_dh"/>
    <property type="match status" value="1"/>
</dbReference>
<dbReference type="EC" id="1.1.1.95" evidence="8"/>
<dbReference type="GO" id="GO:0008652">
    <property type="term" value="P:amino acid biosynthetic process"/>
    <property type="evidence" value="ECO:0007669"/>
    <property type="project" value="UniProtKB-KW"/>
</dbReference>
<feature type="domain" description="D-isomer specific 2-hydroxyacid dehydrogenase catalytic" evidence="6">
    <location>
        <begin position="5"/>
        <end position="312"/>
    </location>
</feature>
<dbReference type="EMBL" id="PVXP01000001">
    <property type="protein sequence ID" value="PRR86866.1"/>
    <property type="molecule type" value="Genomic_DNA"/>
</dbReference>
<dbReference type="AlphaFoldDB" id="A0A2T0BSJ8"/>
<dbReference type="PANTHER" id="PTHR42789">
    <property type="entry name" value="D-ISOMER SPECIFIC 2-HYDROXYACID DEHYDROGENASE FAMILY PROTEIN (AFU_ORTHOLOGUE AFUA_6G10090)"/>
    <property type="match status" value="1"/>
</dbReference>
<evidence type="ECO:0000259" key="6">
    <source>
        <dbReference type="Pfam" id="PF00389"/>
    </source>
</evidence>
<keyword evidence="4" id="KW-0520">NAD</keyword>
<dbReference type="PROSITE" id="PS00065">
    <property type="entry name" value="D_2_HYDROXYACID_DH_1"/>
    <property type="match status" value="1"/>
</dbReference>
<evidence type="ECO:0000256" key="1">
    <source>
        <dbReference type="ARBA" id="ARBA00005854"/>
    </source>
</evidence>
<keyword evidence="2" id="KW-0028">Amino-acid biosynthesis</keyword>
<reference evidence="8 9" key="1">
    <citation type="submission" date="2018-03" db="EMBL/GenBank/DDBJ databases">
        <title>Genome sequence of Clostridium luticellarii DSM 29923.</title>
        <authorList>
            <person name="Poehlein A."/>
            <person name="Daniel R."/>
        </authorList>
    </citation>
    <scope>NUCLEOTIDE SEQUENCE [LARGE SCALE GENOMIC DNA]</scope>
    <source>
        <strain evidence="8 9">DSM 29923</strain>
    </source>
</reference>
<dbReference type="InterPro" id="IPR006139">
    <property type="entry name" value="D-isomer_2_OHA_DH_cat_dom"/>
</dbReference>
<comment type="caution">
    <text evidence="8">The sequence shown here is derived from an EMBL/GenBank/DDBJ whole genome shotgun (WGS) entry which is preliminary data.</text>
</comment>